<keyword evidence="2" id="KW-0418">Kinase</keyword>
<dbReference type="AlphaFoldDB" id="A0A9D2S3L6"/>
<proteinExistence type="predicted"/>
<reference evidence="2" key="2">
    <citation type="submission" date="2021-04" db="EMBL/GenBank/DDBJ databases">
        <authorList>
            <person name="Gilroy R."/>
        </authorList>
    </citation>
    <scope>NUCLEOTIDE SEQUENCE</scope>
    <source>
        <strain evidence="2">ChiBcec8-13705</strain>
    </source>
</reference>
<name>A0A9D2S3L6_9FIRM</name>
<protein>
    <submittedName>
        <fullName evidence="2">Carbohydrate kinase</fullName>
    </submittedName>
</protein>
<feature type="non-terminal residue" evidence="2">
    <location>
        <position position="67"/>
    </location>
</feature>
<evidence type="ECO:0000259" key="1">
    <source>
        <dbReference type="Pfam" id="PF00294"/>
    </source>
</evidence>
<feature type="domain" description="Carbohydrate kinase PfkB" evidence="1">
    <location>
        <begin position="1"/>
        <end position="66"/>
    </location>
</feature>
<organism evidence="2 3">
    <name type="scientific">Candidatus Gemmiger avicola</name>
    <dbReference type="NCBI Taxonomy" id="2838605"/>
    <lineage>
        <taxon>Bacteria</taxon>
        <taxon>Bacillati</taxon>
        <taxon>Bacillota</taxon>
        <taxon>Clostridia</taxon>
        <taxon>Eubacteriales</taxon>
        <taxon>Gemmiger</taxon>
    </lineage>
</organism>
<dbReference type="Proteomes" id="UP000886803">
    <property type="component" value="Unassembled WGS sequence"/>
</dbReference>
<keyword evidence="2" id="KW-0808">Transferase</keyword>
<dbReference type="GO" id="GO:0016301">
    <property type="term" value="F:kinase activity"/>
    <property type="evidence" value="ECO:0007669"/>
    <property type="project" value="UniProtKB-KW"/>
</dbReference>
<evidence type="ECO:0000313" key="2">
    <source>
        <dbReference type="EMBL" id="HJB42692.1"/>
    </source>
</evidence>
<accession>A0A9D2S3L6</accession>
<dbReference type="Gene3D" id="3.40.1190.30">
    <property type="match status" value="1"/>
</dbReference>
<evidence type="ECO:0000313" key="3">
    <source>
        <dbReference type="Proteomes" id="UP000886803"/>
    </source>
</evidence>
<gene>
    <name evidence="2" type="ORF">H9945_09365</name>
</gene>
<sequence length="67" mass="6710">MIDVVALGELLIDFAPVSTNAAGYPTLAAQPGGAPGNFLAALQTYGCTTALIGKVGADRFGDLLKAT</sequence>
<dbReference type="EMBL" id="DWYG01000157">
    <property type="protein sequence ID" value="HJB42692.1"/>
    <property type="molecule type" value="Genomic_DNA"/>
</dbReference>
<reference evidence="2" key="1">
    <citation type="journal article" date="2021" name="PeerJ">
        <title>Extensive microbial diversity within the chicken gut microbiome revealed by metagenomics and culture.</title>
        <authorList>
            <person name="Gilroy R."/>
            <person name="Ravi A."/>
            <person name="Getino M."/>
            <person name="Pursley I."/>
            <person name="Horton D.L."/>
            <person name="Alikhan N.F."/>
            <person name="Baker D."/>
            <person name="Gharbi K."/>
            <person name="Hall N."/>
            <person name="Watson M."/>
            <person name="Adriaenssens E.M."/>
            <person name="Foster-Nyarko E."/>
            <person name="Jarju S."/>
            <person name="Secka A."/>
            <person name="Antonio M."/>
            <person name="Oren A."/>
            <person name="Chaudhuri R.R."/>
            <person name="La Ragione R."/>
            <person name="Hildebrand F."/>
            <person name="Pallen M.J."/>
        </authorList>
    </citation>
    <scope>NUCLEOTIDE SEQUENCE</scope>
    <source>
        <strain evidence="2">ChiBcec8-13705</strain>
    </source>
</reference>
<dbReference type="SUPFAM" id="SSF53613">
    <property type="entry name" value="Ribokinase-like"/>
    <property type="match status" value="1"/>
</dbReference>
<dbReference type="InterPro" id="IPR011611">
    <property type="entry name" value="PfkB_dom"/>
</dbReference>
<dbReference type="Pfam" id="PF00294">
    <property type="entry name" value="PfkB"/>
    <property type="match status" value="1"/>
</dbReference>
<dbReference type="InterPro" id="IPR029056">
    <property type="entry name" value="Ribokinase-like"/>
</dbReference>
<comment type="caution">
    <text evidence="2">The sequence shown here is derived from an EMBL/GenBank/DDBJ whole genome shotgun (WGS) entry which is preliminary data.</text>
</comment>